<reference evidence="2 3" key="1">
    <citation type="submission" date="2019-04" db="EMBL/GenBank/DDBJ databases">
        <title>Fungal friends and foes A comparative genomics study of 23 Aspergillus species from section Flavi.</title>
        <authorList>
            <consortium name="DOE Joint Genome Institute"/>
            <person name="Kjaerbolling I."/>
            <person name="Vesth T.C."/>
            <person name="Frisvad J.C."/>
            <person name="Nybo J.L."/>
            <person name="Theobald S."/>
            <person name="Kildgaard S."/>
            <person name="Petersen T.I."/>
            <person name="Kuo A."/>
            <person name="Sato A."/>
            <person name="Lyhne E.K."/>
            <person name="Kogle M.E."/>
            <person name="Wiebenga A."/>
            <person name="Kun R.S."/>
            <person name="Lubbers R.J."/>
            <person name="Makela M.R."/>
            <person name="Barry K."/>
            <person name="Chovatia M."/>
            <person name="Clum A."/>
            <person name="Daum C."/>
            <person name="Haridas S."/>
            <person name="He G."/>
            <person name="LaButti K."/>
            <person name="Lipzen A."/>
            <person name="Mondo S."/>
            <person name="Pangilinan J."/>
            <person name="Riley R."/>
            <person name="Salamov A."/>
            <person name="Simmons B.A."/>
            <person name="Magnuson J.K."/>
            <person name="Henrissat B."/>
            <person name="Mortensen U.H."/>
            <person name="Larsen T.O."/>
            <person name="De vries R.P."/>
            <person name="Grigoriev I.V."/>
            <person name="Machida M."/>
            <person name="Baker S.E."/>
            <person name="Andersen M.R."/>
        </authorList>
    </citation>
    <scope>NUCLEOTIDE SEQUENCE [LARGE SCALE GENOMIC DNA]</scope>
    <source>
        <strain evidence="2 3">CBS 117618</strain>
    </source>
</reference>
<protein>
    <submittedName>
        <fullName evidence="2">Uncharacterized protein</fullName>
    </submittedName>
</protein>
<feature type="region of interest" description="Disordered" evidence="1">
    <location>
        <begin position="1"/>
        <end position="24"/>
    </location>
</feature>
<sequence length="75" mass="8331">MPIRCTTSPMDSVSPSLDQVATMPSPMPSPMISPICPYRCPTPVRIAIKRHGAPYTKEALSTEVPRYRKIHACVY</sequence>
<dbReference type="EMBL" id="ML734983">
    <property type="protein sequence ID" value="KAB8204142.1"/>
    <property type="molecule type" value="Genomic_DNA"/>
</dbReference>
<dbReference type="AlphaFoldDB" id="A0A5N6DG11"/>
<organism evidence="2 3">
    <name type="scientific">Aspergillus parasiticus</name>
    <dbReference type="NCBI Taxonomy" id="5067"/>
    <lineage>
        <taxon>Eukaryota</taxon>
        <taxon>Fungi</taxon>
        <taxon>Dikarya</taxon>
        <taxon>Ascomycota</taxon>
        <taxon>Pezizomycotina</taxon>
        <taxon>Eurotiomycetes</taxon>
        <taxon>Eurotiomycetidae</taxon>
        <taxon>Eurotiales</taxon>
        <taxon>Aspergillaceae</taxon>
        <taxon>Aspergillus</taxon>
        <taxon>Aspergillus subgen. Circumdati</taxon>
    </lineage>
</organism>
<keyword evidence="3" id="KW-1185">Reference proteome</keyword>
<proteinExistence type="predicted"/>
<gene>
    <name evidence="2" type="ORF">BDV34DRAFT_121407</name>
</gene>
<evidence type="ECO:0000313" key="2">
    <source>
        <dbReference type="EMBL" id="KAB8204142.1"/>
    </source>
</evidence>
<evidence type="ECO:0000313" key="3">
    <source>
        <dbReference type="Proteomes" id="UP000326532"/>
    </source>
</evidence>
<accession>A0A5N6DG11</accession>
<name>A0A5N6DG11_ASPPA</name>
<evidence type="ECO:0000256" key="1">
    <source>
        <dbReference type="SAM" id="MobiDB-lite"/>
    </source>
</evidence>
<dbReference type="Proteomes" id="UP000326532">
    <property type="component" value="Unassembled WGS sequence"/>
</dbReference>
<dbReference type="VEuPathDB" id="FungiDB:BDV34DRAFT_121407"/>
<feature type="compositionally biased region" description="Polar residues" evidence="1">
    <location>
        <begin position="1"/>
        <end position="19"/>
    </location>
</feature>